<sequence>MTYQTDFPAILRATRAALNLTQKQLAKRLGVCFTTVNRWESGGNTPQQAAHANHPCSSAGSGGPRYRKPPASRSRRASDAAAHGASGDGHVHNQTDGADAVGCRLLDPRREGRS</sequence>
<feature type="compositionally biased region" description="Polar residues" evidence="1">
    <location>
        <begin position="38"/>
        <end position="59"/>
    </location>
</feature>
<dbReference type="InterPro" id="IPR001387">
    <property type="entry name" value="Cro/C1-type_HTH"/>
</dbReference>
<evidence type="ECO:0000259" key="2">
    <source>
        <dbReference type="PROSITE" id="PS50943"/>
    </source>
</evidence>
<dbReference type="EMBL" id="CP109886">
    <property type="protein sequence ID" value="WCF28558.1"/>
    <property type="molecule type" value="Genomic_DNA"/>
</dbReference>
<dbReference type="Pfam" id="PF01381">
    <property type="entry name" value="HTH_3"/>
    <property type="match status" value="1"/>
</dbReference>
<reference evidence="3" key="1">
    <citation type="journal article" date="2022" name="Phytopathology">
        <title>Complete circularized genome resources of seven strains of Xylella fastidiosa subsp. fastidiosa using hybrid assembly reveals unknown plasmids.</title>
        <authorList>
            <person name="Velasco-Amo M.D.P."/>
            <person name="Arias-Giraldo L.F.F."/>
            <person name="Ecija M.R."/>
            <person name="De La Fuente L."/>
            <person name="Marco-Noales E."/>
            <person name="Moralejo E."/>
            <person name="Navas-Cort J.A."/>
            <person name="Landa B.B."/>
        </authorList>
    </citation>
    <scope>NUCLEOTIDE SEQUENCE</scope>
    <source>
        <strain evidence="3">CFBP8073</strain>
    </source>
</reference>
<dbReference type="GO" id="GO:0003677">
    <property type="term" value="F:DNA binding"/>
    <property type="evidence" value="ECO:0007669"/>
    <property type="project" value="InterPro"/>
</dbReference>
<feature type="domain" description="HTH cro/C1-type" evidence="2">
    <location>
        <begin position="11"/>
        <end position="46"/>
    </location>
</feature>
<evidence type="ECO:0000256" key="1">
    <source>
        <dbReference type="SAM" id="MobiDB-lite"/>
    </source>
</evidence>
<dbReference type="AlphaFoldDB" id="A0AAJ5R2B1"/>
<dbReference type="InterPro" id="IPR010982">
    <property type="entry name" value="Lambda_DNA-bd_dom_sf"/>
</dbReference>
<feature type="compositionally biased region" description="Basic residues" evidence="1">
    <location>
        <begin position="65"/>
        <end position="75"/>
    </location>
</feature>
<gene>
    <name evidence="3" type="ORF">OK117_01245</name>
</gene>
<evidence type="ECO:0000313" key="4">
    <source>
        <dbReference type="Proteomes" id="UP001211513"/>
    </source>
</evidence>
<feature type="region of interest" description="Disordered" evidence="1">
    <location>
        <begin position="38"/>
        <end position="114"/>
    </location>
</feature>
<dbReference type="Gene3D" id="1.10.260.40">
    <property type="entry name" value="lambda repressor-like DNA-binding domains"/>
    <property type="match status" value="1"/>
</dbReference>
<dbReference type="Proteomes" id="UP001211513">
    <property type="component" value="Chromosome"/>
</dbReference>
<accession>A0AAJ5R2B1</accession>
<name>A0AAJ5R2B1_XYLFS</name>
<dbReference type="CDD" id="cd00093">
    <property type="entry name" value="HTH_XRE"/>
    <property type="match status" value="1"/>
</dbReference>
<reference evidence="3" key="2">
    <citation type="submission" date="2022-10" db="EMBL/GenBank/DDBJ databases">
        <authorList>
            <person name="Landa B."/>
            <person name="Arias-Giraldo L.F."/>
            <person name="Roman-Ecija M."/>
            <person name="Velasco-Amo M.P."/>
            <person name="De La Fuente L."/>
            <person name="Marco-Noales E."/>
            <person name="Moralejo E."/>
        </authorList>
    </citation>
    <scope>NUCLEOTIDE SEQUENCE</scope>
    <source>
        <strain evidence="3">CFBP8073</strain>
    </source>
</reference>
<evidence type="ECO:0000313" key="3">
    <source>
        <dbReference type="EMBL" id="WCF28558.1"/>
    </source>
</evidence>
<proteinExistence type="predicted"/>
<dbReference type="REBASE" id="689087">
    <property type="entry name" value="M.Xfa8073ORF1230P"/>
</dbReference>
<protein>
    <submittedName>
        <fullName evidence="3">Helix-turn-helix domain-containing protein</fullName>
    </submittedName>
</protein>
<dbReference type="SUPFAM" id="SSF47413">
    <property type="entry name" value="lambda repressor-like DNA-binding domains"/>
    <property type="match status" value="1"/>
</dbReference>
<dbReference type="RefSeq" id="WP_233341745.1">
    <property type="nucleotide sequence ID" value="NZ_CP109886.1"/>
</dbReference>
<dbReference type="PROSITE" id="PS50943">
    <property type="entry name" value="HTH_CROC1"/>
    <property type="match status" value="1"/>
</dbReference>
<organism evidence="3 4">
    <name type="scientific">Xylella fastidiosa subsp. fastidiosa</name>
    <dbReference type="NCBI Taxonomy" id="644356"/>
    <lineage>
        <taxon>Bacteria</taxon>
        <taxon>Pseudomonadati</taxon>
        <taxon>Pseudomonadota</taxon>
        <taxon>Gammaproteobacteria</taxon>
        <taxon>Lysobacterales</taxon>
        <taxon>Lysobacteraceae</taxon>
        <taxon>Xylella</taxon>
    </lineage>
</organism>